<reference evidence="1 2" key="1">
    <citation type="submission" date="2016-05" db="EMBL/GenBank/DDBJ databases">
        <title>Paenibacillus oryzae. sp. nov., isolated from the rice root.</title>
        <authorList>
            <person name="Zhang J."/>
            <person name="Zhang X."/>
        </authorList>
    </citation>
    <scope>NUCLEOTIDE SEQUENCE [LARGE SCALE GENOMIC DNA]</scope>
    <source>
        <strain evidence="1 2">1DrF-4</strain>
    </source>
</reference>
<dbReference type="Proteomes" id="UP000092024">
    <property type="component" value="Unassembled WGS sequence"/>
</dbReference>
<evidence type="ECO:0000313" key="2">
    <source>
        <dbReference type="Proteomes" id="UP000092024"/>
    </source>
</evidence>
<proteinExistence type="predicted"/>
<comment type="caution">
    <text evidence="1">The sequence shown here is derived from an EMBL/GenBank/DDBJ whole genome shotgun (WGS) entry which is preliminary data.</text>
</comment>
<dbReference type="STRING" id="1844972.A7K91_11225"/>
<evidence type="ECO:0000313" key="1">
    <source>
        <dbReference type="EMBL" id="OBR63959.1"/>
    </source>
</evidence>
<gene>
    <name evidence="1" type="ORF">A7K91_11225</name>
</gene>
<name>A0A1A5YEE8_9BACL</name>
<organism evidence="1 2">
    <name type="scientific">Paenibacillus oryzae</name>
    <dbReference type="NCBI Taxonomy" id="1844972"/>
    <lineage>
        <taxon>Bacteria</taxon>
        <taxon>Bacillati</taxon>
        <taxon>Bacillota</taxon>
        <taxon>Bacilli</taxon>
        <taxon>Bacillales</taxon>
        <taxon>Paenibacillaceae</taxon>
        <taxon>Paenibacillus</taxon>
    </lineage>
</organism>
<sequence length="138" mass="15972">MFLLRFQDKWINSSFIEKQDKFSRGKKTLQALETWNRIIERAQSQSSEIHIAPQNKRAPLWFRVNTDGSKLIISEAKDNGPSSILKMPRTITFKEFERIYPYYHVRLKGTSVSQEVTSKSVNSVYIYGLIADALTNLA</sequence>
<keyword evidence="2" id="KW-1185">Reference proteome</keyword>
<accession>A0A1A5YEE8</accession>
<dbReference type="AlphaFoldDB" id="A0A1A5YEE8"/>
<dbReference type="EMBL" id="LYPA01000068">
    <property type="protein sequence ID" value="OBR63959.1"/>
    <property type="molecule type" value="Genomic_DNA"/>
</dbReference>
<protein>
    <submittedName>
        <fullName evidence="1">Uncharacterized protein</fullName>
    </submittedName>
</protein>